<organism evidence="1">
    <name type="scientific">Pseudarthrobacter sulfonivorans</name>
    <dbReference type="NCBI Taxonomy" id="121292"/>
    <lineage>
        <taxon>Bacteria</taxon>
        <taxon>Bacillati</taxon>
        <taxon>Actinomycetota</taxon>
        <taxon>Actinomycetes</taxon>
        <taxon>Micrococcales</taxon>
        <taxon>Micrococcaceae</taxon>
        <taxon>Pseudarthrobacter</taxon>
    </lineage>
</organism>
<proteinExistence type="predicted"/>
<protein>
    <submittedName>
        <fullName evidence="1">Uncharacterized protein</fullName>
    </submittedName>
</protein>
<dbReference type="EMBL" id="CP013747">
    <property type="protein sequence ID" value="ALV40049.1"/>
    <property type="molecule type" value="Genomic_DNA"/>
</dbReference>
<name>A0A0U3R492_9MICC</name>
<gene>
    <name evidence="1" type="ORF">AU252_01780</name>
</gene>
<reference evidence="1 2" key="1">
    <citation type="submission" date="2015-12" db="EMBL/GenBank/DDBJ databases">
        <authorList>
            <person name="Shamseldin A."/>
            <person name="Moawad H."/>
            <person name="Abd El-Rahim W.M."/>
            <person name="Sadowsky M.J."/>
        </authorList>
    </citation>
    <scope>NUCLEOTIDE SEQUENCE [LARGE SCALE GENOMIC DNA]</scope>
    <source>
        <strain evidence="1 2">Ar51</strain>
    </source>
</reference>
<evidence type="ECO:0000313" key="1">
    <source>
        <dbReference type="EMBL" id="ALV40049.1"/>
    </source>
</evidence>
<sequence>MCSEGHGIDALVRSFKEAEIHGLVEISTFELWLEGPMAEAKETVNFFSSPPTAGPALRRKIVELGMPSRKVERFLERLIIRPQQPTRLHIDAVILQYIGALWPALSTPERESIFGDLLEAAQQAQANEHRTATVVARLAEQLHGSPETTRASSSQEMTGIDSLATQTLTRTSLLSRVPPLQGATREDLLARIKNGEVTSALELKMRAAGVTKQTIDLAQGLRAVAEIGRQEVLGSRPDAISTLERLERRVLQTADATATRARLMAGGNPAIASQPGEYVVAELLSQPMQLAHLDSDRLFQADSNLVFGFLCHLSDTCKYWWQA</sequence>
<dbReference type="Proteomes" id="UP000065151">
    <property type="component" value="Chromosome"/>
</dbReference>
<dbReference type="KEGG" id="psul:AU252_01780"/>
<evidence type="ECO:0000313" key="2">
    <source>
        <dbReference type="Proteomes" id="UP000065151"/>
    </source>
</evidence>
<accession>A0A0U3R492</accession>
<dbReference type="AlphaFoldDB" id="A0A0U3R492"/>